<gene>
    <name evidence="2" type="ORF">Nepgr_023603</name>
</gene>
<accession>A0AAD3T355</accession>
<dbReference type="Proteomes" id="UP001279734">
    <property type="component" value="Unassembled WGS sequence"/>
</dbReference>
<dbReference type="PANTHER" id="PTHR33709:SF20">
    <property type="entry name" value="OS04G0541900 PROTEIN"/>
    <property type="match status" value="1"/>
</dbReference>
<keyword evidence="1" id="KW-1133">Transmembrane helix</keyword>
<keyword evidence="1" id="KW-0472">Membrane</keyword>
<sequence length="284" mass="32074">MNDLSNVAVRDPNFGSCCKPIPRLALCVLIPLFFLGFAFSTFIIVVVHNAFFFFSFLLLSSFVFAFLLWNALSWGHRRAALRFFLHSFPESDLTIARDGQLVKITGPVSCGNISLESSYEKVSRCIYTSTLLYEYKGFGLRDLDANEACFLWKLAYSERFCTDFYICDRKSGVRVFVKAGSGCRALPLVMESRLINTTRGNKVLSPDLRKWLGDRNLSAEPRLMRLEEGYIKEGSSATVIGMLRRDNDIVMLVQPPELISTGCIWQRLLLSVDFDGLVIGLSRP</sequence>
<dbReference type="AlphaFoldDB" id="A0AAD3T355"/>
<feature type="transmembrane region" description="Helical" evidence="1">
    <location>
        <begin position="24"/>
        <end position="45"/>
    </location>
</feature>
<name>A0AAD3T355_NEPGR</name>
<feature type="transmembrane region" description="Helical" evidence="1">
    <location>
        <begin position="51"/>
        <end position="72"/>
    </location>
</feature>
<evidence type="ECO:0000313" key="2">
    <source>
        <dbReference type="EMBL" id="GMH21761.1"/>
    </source>
</evidence>
<evidence type="ECO:0000256" key="1">
    <source>
        <dbReference type="SAM" id="Phobius"/>
    </source>
</evidence>
<protein>
    <submittedName>
        <fullName evidence="2">Uncharacterized protein</fullName>
    </submittedName>
</protein>
<dbReference type="InterPro" id="IPR040339">
    <property type="entry name" value="At1g16860-like"/>
</dbReference>
<proteinExistence type="predicted"/>
<keyword evidence="1" id="KW-0812">Transmembrane</keyword>
<evidence type="ECO:0000313" key="3">
    <source>
        <dbReference type="Proteomes" id="UP001279734"/>
    </source>
</evidence>
<reference evidence="2" key="1">
    <citation type="submission" date="2023-05" db="EMBL/GenBank/DDBJ databases">
        <title>Nepenthes gracilis genome sequencing.</title>
        <authorList>
            <person name="Fukushima K."/>
        </authorList>
    </citation>
    <scope>NUCLEOTIDE SEQUENCE</scope>
    <source>
        <strain evidence="2">SING2019-196</strain>
    </source>
</reference>
<organism evidence="2 3">
    <name type="scientific">Nepenthes gracilis</name>
    <name type="common">Slender pitcher plant</name>
    <dbReference type="NCBI Taxonomy" id="150966"/>
    <lineage>
        <taxon>Eukaryota</taxon>
        <taxon>Viridiplantae</taxon>
        <taxon>Streptophyta</taxon>
        <taxon>Embryophyta</taxon>
        <taxon>Tracheophyta</taxon>
        <taxon>Spermatophyta</taxon>
        <taxon>Magnoliopsida</taxon>
        <taxon>eudicotyledons</taxon>
        <taxon>Gunneridae</taxon>
        <taxon>Pentapetalae</taxon>
        <taxon>Caryophyllales</taxon>
        <taxon>Nepenthaceae</taxon>
        <taxon>Nepenthes</taxon>
    </lineage>
</organism>
<keyword evidence="3" id="KW-1185">Reference proteome</keyword>
<dbReference type="PANTHER" id="PTHR33709">
    <property type="entry name" value="OSJNBA0035M09.9 PROTEIN"/>
    <property type="match status" value="1"/>
</dbReference>
<dbReference type="EMBL" id="BSYO01000023">
    <property type="protein sequence ID" value="GMH21761.1"/>
    <property type="molecule type" value="Genomic_DNA"/>
</dbReference>
<comment type="caution">
    <text evidence="2">The sequence shown here is derived from an EMBL/GenBank/DDBJ whole genome shotgun (WGS) entry which is preliminary data.</text>
</comment>